<comment type="caution">
    <text evidence="1">The sequence shown here is derived from an EMBL/GenBank/DDBJ whole genome shotgun (WGS) entry which is preliminary data.</text>
</comment>
<dbReference type="EMBL" id="BMDH01000006">
    <property type="protein sequence ID" value="GGI15342.1"/>
    <property type="molecule type" value="Genomic_DNA"/>
</dbReference>
<protein>
    <submittedName>
        <fullName evidence="1">Uncharacterized protein</fullName>
    </submittedName>
</protein>
<reference evidence="1" key="2">
    <citation type="submission" date="2020-09" db="EMBL/GenBank/DDBJ databases">
        <authorList>
            <person name="Sun Q."/>
            <person name="Sedlacek I."/>
        </authorList>
    </citation>
    <scope>NUCLEOTIDE SEQUENCE</scope>
    <source>
        <strain evidence="1">CCM 8606</strain>
    </source>
</reference>
<keyword evidence="2" id="KW-1185">Reference proteome</keyword>
<organism evidence="1 2">
    <name type="scientific">Galliscardovia ingluviei</name>
    <dbReference type="NCBI Taxonomy" id="1769422"/>
    <lineage>
        <taxon>Bacteria</taxon>
        <taxon>Bacillati</taxon>
        <taxon>Actinomycetota</taxon>
        <taxon>Actinomycetes</taxon>
        <taxon>Bifidobacteriales</taxon>
        <taxon>Bifidobacteriaceae</taxon>
        <taxon>Galliscardovia</taxon>
    </lineage>
</organism>
<dbReference type="Proteomes" id="UP000619536">
    <property type="component" value="Unassembled WGS sequence"/>
</dbReference>
<reference evidence="1" key="1">
    <citation type="journal article" date="2014" name="Int. J. Syst. Evol. Microbiol.">
        <title>Complete genome sequence of Corynebacterium casei LMG S-19264T (=DSM 44701T), isolated from a smear-ripened cheese.</title>
        <authorList>
            <consortium name="US DOE Joint Genome Institute (JGI-PGF)"/>
            <person name="Walter F."/>
            <person name="Albersmeier A."/>
            <person name="Kalinowski J."/>
            <person name="Ruckert C."/>
        </authorList>
    </citation>
    <scope>NUCLEOTIDE SEQUENCE</scope>
    <source>
        <strain evidence="1">CCM 8606</strain>
    </source>
</reference>
<evidence type="ECO:0000313" key="2">
    <source>
        <dbReference type="Proteomes" id="UP000619536"/>
    </source>
</evidence>
<accession>A0A8J3AIV6</accession>
<dbReference type="AlphaFoldDB" id="A0A8J3AIV6"/>
<sequence>MLDQLYEKLETVAQHDMHAMLQSYLPKHATIVVTLEGARQCSILIGTDLTDTPPWVCIDLACVQDIVTSMKLYYAREGLSEKRTIPTSQPLLVVLLCEKAVMF</sequence>
<name>A0A8J3AIV6_9BIFI</name>
<evidence type="ECO:0000313" key="1">
    <source>
        <dbReference type="EMBL" id="GGI15342.1"/>
    </source>
</evidence>
<gene>
    <name evidence="1" type="ORF">GCM10007377_15420</name>
</gene>
<proteinExistence type="predicted"/>